<dbReference type="Pfam" id="PF13410">
    <property type="entry name" value="GST_C_2"/>
    <property type="match status" value="1"/>
</dbReference>
<dbReference type="InterPro" id="IPR004045">
    <property type="entry name" value="Glutathione_S-Trfase_N"/>
</dbReference>
<dbReference type="PANTHER" id="PTHR44051:SF8">
    <property type="entry name" value="GLUTATHIONE S-TRANSFERASE GSTA"/>
    <property type="match status" value="1"/>
</dbReference>
<dbReference type="PANTHER" id="PTHR44051">
    <property type="entry name" value="GLUTATHIONE S-TRANSFERASE-RELATED"/>
    <property type="match status" value="1"/>
</dbReference>
<dbReference type="InterPro" id="IPR040079">
    <property type="entry name" value="Glutathione_S-Trfase"/>
</dbReference>
<evidence type="ECO:0000313" key="3">
    <source>
        <dbReference type="EMBL" id="QBK04484.1"/>
    </source>
</evidence>
<dbReference type="AlphaFoldDB" id="A0A4P6UJ92"/>
<dbReference type="InterPro" id="IPR036282">
    <property type="entry name" value="Glutathione-S-Trfase_C_sf"/>
</dbReference>
<dbReference type="InterPro" id="IPR010987">
    <property type="entry name" value="Glutathione-S-Trfase_C-like"/>
</dbReference>
<dbReference type="Gene3D" id="1.20.1050.10">
    <property type="match status" value="1"/>
</dbReference>
<dbReference type="CDD" id="cd03046">
    <property type="entry name" value="GST_N_GTT1_like"/>
    <property type="match status" value="1"/>
</dbReference>
<keyword evidence="3" id="KW-0808">Transferase</keyword>
<dbReference type="SFLD" id="SFLDS00019">
    <property type="entry name" value="Glutathione_Transferase_(cytos"/>
    <property type="match status" value="1"/>
</dbReference>
<reference evidence="3 4" key="1">
    <citation type="submission" date="2018-07" db="EMBL/GenBank/DDBJ databases">
        <title>Exploring interactions and the metabolic potential of the ultra-small soil bacteria Hylemonella gracilis.</title>
        <authorList>
            <person name="Tyc O."/>
            <person name="Kulkarni P."/>
            <person name="Gawehns F."/>
            <person name="Hundscheid M."/>
            <person name="Zweers H."/>
            <person name="Garbeva P."/>
        </authorList>
    </citation>
    <scope>NUCLEOTIDE SEQUENCE [LARGE SCALE GENOMIC DNA]</scope>
    <source>
        <strain evidence="3 4">NS1</strain>
    </source>
</reference>
<dbReference type="EMBL" id="CP031395">
    <property type="protein sequence ID" value="QBK04484.1"/>
    <property type="molecule type" value="Genomic_DNA"/>
</dbReference>
<dbReference type="SFLD" id="SFLDG00358">
    <property type="entry name" value="Main_(cytGST)"/>
    <property type="match status" value="1"/>
</dbReference>
<gene>
    <name evidence="3" type="ORF">DW355_06515</name>
</gene>
<sequence length="202" mass="22054">MSIVLYWHPMSSATPIACALTELGVPHERVKIDIHTGEQRRPGYLALNPNGKVPTLTVNGAPMFEALAIHLWLGHSFGVERGLWPKGGTPEHLQAMSWCTWSYVTYGAVLVRLQVATQGEEALRHPVHADTARQGLSQLLALLDARLAAQPWMLGADYSLVDLVVGSVIGYSVYIGAPVDAHPHVKAWLTRVQARPAMQINA</sequence>
<proteinExistence type="predicted"/>
<dbReference type="Pfam" id="PF02798">
    <property type="entry name" value="GST_N"/>
    <property type="match status" value="1"/>
</dbReference>
<protein>
    <submittedName>
        <fullName evidence="3">Glutathione S-transferase family protein</fullName>
    </submittedName>
</protein>
<dbReference type="InterPro" id="IPR036249">
    <property type="entry name" value="Thioredoxin-like_sf"/>
</dbReference>
<evidence type="ECO:0000313" key="4">
    <source>
        <dbReference type="Proteomes" id="UP000292939"/>
    </source>
</evidence>
<evidence type="ECO:0000259" key="2">
    <source>
        <dbReference type="PROSITE" id="PS50405"/>
    </source>
</evidence>
<dbReference type="Proteomes" id="UP000292939">
    <property type="component" value="Chromosome"/>
</dbReference>
<evidence type="ECO:0000259" key="1">
    <source>
        <dbReference type="PROSITE" id="PS50404"/>
    </source>
</evidence>
<feature type="domain" description="GST C-terminal" evidence="2">
    <location>
        <begin position="88"/>
        <end position="202"/>
    </location>
</feature>
<dbReference type="PROSITE" id="PS50404">
    <property type="entry name" value="GST_NTER"/>
    <property type="match status" value="1"/>
</dbReference>
<organism evidence="3 4">
    <name type="scientific">Hylemonella gracilis</name>
    <dbReference type="NCBI Taxonomy" id="80880"/>
    <lineage>
        <taxon>Bacteria</taxon>
        <taxon>Pseudomonadati</taxon>
        <taxon>Pseudomonadota</taxon>
        <taxon>Betaproteobacteria</taxon>
        <taxon>Burkholderiales</taxon>
        <taxon>Comamonadaceae</taxon>
        <taxon>Hylemonella</taxon>
    </lineage>
</organism>
<dbReference type="GO" id="GO:0016740">
    <property type="term" value="F:transferase activity"/>
    <property type="evidence" value="ECO:0007669"/>
    <property type="project" value="UniProtKB-KW"/>
</dbReference>
<dbReference type="SUPFAM" id="SSF47616">
    <property type="entry name" value="GST C-terminal domain-like"/>
    <property type="match status" value="1"/>
</dbReference>
<name>A0A4P6UJ92_9BURK</name>
<dbReference type="PROSITE" id="PS50405">
    <property type="entry name" value="GST_CTER"/>
    <property type="match status" value="1"/>
</dbReference>
<dbReference type="Gene3D" id="3.40.30.10">
    <property type="entry name" value="Glutaredoxin"/>
    <property type="match status" value="1"/>
</dbReference>
<dbReference type="SUPFAM" id="SSF52833">
    <property type="entry name" value="Thioredoxin-like"/>
    <property type="match status" value="1"/>
</dbReference>
<feature type="domain" description="GST N-terminal" evidence="1">
    <location>
        <begin position="1"/>
        <end position="81"/>
    </location>
</feature>
<dbReference type="OrthoDB" id="3828095at2"/>
<dbReference type="KEGG" id="hgr:DW355_06515"/>
<accession>A0A4P6UJ92</accession>
<dbReference type="RefSeq" id="WP_131278625.1">
    <property type="nucleotide sequence ID" value="NZ_CP031395.1"/>
</dbReference>